<proteinExistence type="predicted"/>
<dbReference type="InterPro" id="IPR051200">
    <property type="entry name" value="Host-pathogen_enzymatic-act"/>
</dbReference>
<feature type="signal peptide" evidence="1">
    <location>
        <begin position="1"/>
        <end position="17"/>
    </location>
</feature>
<keyword evidence="1" id="KW-0732">Signal</keyword>
<accession>A0A0D0KAY9</accession>
<dbReference type="InterPro" id="IPR011048">
    <property type="entry name" value="Haem_d1_sf"/>
</dbReference>
<dbReference type="Gene3D" id="2.130.10.10">
    <property type="entry name" value="YVTN repeat-like/Quinoprotein amine dehydrogenase"/>
    <property type="match status" value="2"/>
</dbReference>
<dbReference type="Proteomes" id="UP000032067">
    <property type="component" value="Unassembled WGS sequence"/>
</dbReference>
<protein>
    <recommendedName>
        <fullName evidence="4">YncE family protein</fullName>
    </recommendedName>
</protein>
<dbReference type="EMBL" id="JXQQ01000076">
    <property type="protein sequence ID" value="KIQ23282.1"/>
    <property type="molecule type" value="Genomic_DNA"/>
</dbReference>
<reference evidence="2 3" key="1">
    <citation type="submission" date="2014-12" db="EMBL/GenBank/DDBJ databases">
        <title>16Stimator: statistical estimation of ribosomal gene copy numbers from draft genome assemblies.</title>
        <authorList>
            <person name="Perisin M.A."/>
            <person name="Vetter M."/>
            <person name="Gilbert J.A."/>
            <person name="Bergelson J."/>
        </authorList>
    </citation>
    <scope>NUCLEOTIDE SEQUENCE [LARGE SCALE GENOMIC DNA]</scope>
    <source>
        <strain evidence="2 3">MEDvA23</strain>
    </source>
</reference>
<dbReference type="PANTHER" id="PTHR47197">
    <property type="entry name" value="PROTEIN NIRF"/>
    <property type="match status" value="1"/>
</dbReference>
<dbReference type="SUPFAM" id="SSF51004">
    <property type="entry name" value="C-terminal (heme d1) domain of cytochrome cd1-nitrite reductase"/>
    <property type="match status" value="1"/>
</dbReference>
<evidence type="ECO:0000256" key="1">
    <source>
        <dbReference type="SAM" id="SignalP"/>
    </source>
</evidence>
<sequence>MKFQPAALAALALAALAALPGCTNLTPTVPQRQLMVVANDEKQSWSDAGAVILAPMGRDTVQVLDIGTDPLAPKLVGTLQLDNTIAGPPTNLAITPGETLALVANSLNVVEENGVRKQVPDNRLFVVDLTATPPKLIDTLAVGKQPSGLSINRAGTLALVANRADNSVSVLRIAGKKVTLIDTVAMNDSVAHVRFTPDGKRALAAKFPTHKIALLEVDGEKVSYNKVDLAAGLWPYNVDVTPDGKLALTADNGNSGASDGQVDTVSVIDMEATPPRVIDKVVVGDGPEGLAVSPTGRHAVAVILRGSNSAKNAYFYNRNGSVVLLKIDGKKVTRANEVVVRGLPEGAVWSADGKYLYVGNFIDQDITILRVDGDTLVPTGKSVPLQGHPAAMRGTMTH</sequence>
<evidence type="ECO:0008006" key="4">
    <source>
        <dbReference type="Google" id="ProtNLM"/>
    </source>
</evidence>
<organism evidence="2 3">
    <name type="scientific">Variovorax paradoxus</name>
    <dbReference type="NCBI Taxonomy" id="34073"/>
    <lineage>
        <taxon>Bacteria</taxon>
        <taxon>Pseudomonadati</taxon>
        <taxon>Pseudomonadota</taxon>
        <taxon>Betaproteobacteria</taxon>
        <taxon>Burkholderiales</taxon>
        <taxon>Comamonadaceae</taxon>
        <taxon>Variovorax</taxon>
    </lineage>
</organism>
<dbReference type="AlphaFoldDB" id="A0A0D0KAY9"/>
<dbReference type="OrthoDB" id="145213at2"/>
<evidence type="ECO:0000313" key="3">
    <source>
        <dbReference type="Proteomes" id="UP000032067"/>
    </source>
</evidence>
<dbReference type="PANTHER" id="PTHR47197:SF3">
    <property type="entry name" value="DIHYDRO-HEME D1 DEHYDROGENASE"/>
    <property type="match status" value="1"/>
</dbReference>
<feature type="chain" id="PRO_5002226005" description="YncE family protein" evidence="1">
    <location>
        <begin position="18"/>
        <end position="398"/>
    </location>
</feature>
<comment type="caution">
    <text evidence="2">The sequence shown here is derived from an EMBL/GenBank/DDBJ whole genome shotgun (WGS) entry which is preliminary data.</text>
</comment>
<name>A0A0D0KAY9_VARPD</name>
<evidence type="ECO:0000313" key="2">
    <source>
        <dbReference type="EMBL" id="KIQ23282.1"/>
    </source>
</evidence>
<gene>
    <name evidence="2" type="ORF">RT97_25685</name>
</gene>
<dbReference type="RefSeq" id="WP_042581686.1">
    <property type="nucleotide sequence ID" value="NZ_JXQQ01000076.1"/>
</dbReference>
<dbReference type="InterPro" id="IPR015943">
    <property type="entry name" value="WD40/YVTN_repeat-like_dom_sf"/>
</dbReference>